<feature type="compositionally biased region" description="Basic and acidic residues" evidence="3">
    <location>
        <begin position="96"/>
        <end position="113"/>
    </location>
</feature>
<feature type="compositionally biased region" description="Basic and acidic residues" evidence="3">
    <location>
        <begin position="228"/>
        <end position="248"/>
    </location>
</feature>
<feature type="compositionally biased region" description="Acidic residues" evidence="3">
    <location>
        <begin position="114"/>
        <end position="134"/>
    </location>
</feature>
<evidence type="ECO:0000256" key="3">
    <source>
        <dbReference type="SAM" id="MobiDB-lite"/>
    </source>
</evidence>
<feature type="domain" description="Chromo" evidence="4">
    <location>
        <begin position="137"/>
        <end position="199"/>
    </location>
</feature>
<dbReference type="PRINTS" id="PR00504">
    <property type="entry name" value="CHROMODOMAIN"/>
</dbReference>
<gene>
    <name evidence="5" type="primary">CBX5</name>
    <name evidence="5" type="ORF">Tcan_07649</name>
</gene>
<accession>A0A0B2VAD9</accession>
<dbReference type="PROSITE" id="PS50013">
    <property type="entry name" value="CHROMO_2"/>
    <property type="match status" value="1"/>
</dbReference>
<feature type="region of interest" description="Disordered" evidence="3">
    <location>
        <begin position="1"/>
        <end position="72"/>
    </location>
</feature>
<dbReference type="STRING" id="6265.A0A0B2VAD9"/>
<sequence>MENRALERDKESRKSTHVDQADPLASLESMLLDADRESASASTYDHIQQGESGCGAPDGGEEVHKSAPLEQRDRADCLDSMLLDAMDNSVSLPTDGEVHEHAGLVNEEAKQEDGGEPETDENDESRNESDDDGGDVYVVEKILKKRTHPRTGAVEYLIKWKDYDREEDNTWEPAENCVSAPEAIKDFEERLMKKKKMMEEGASKSNKRLMQRSVEARNSRKKVRLSSRRSESSDEIEQEKGPDEESRATRSKLKCRGDSSDGGRVDSDRRKKVERIVALKRHADGALQALVRYMDGKYGLEWTNALQKSCAQKLFDYYESLVVFAGNANRTIATG</sequence>
<dbReference type="InterPro" id="IPR023780">
    <property type="entry name" value="Chromo_domain"/>
</dbReference>
<protein>
    <submittedName>
        <fullName evidence="5">Chromobox-like protein 5</fullName>
    </submittedName>
</protein>
<feature type="compositionally biased region" description="Basic and acidic residues" evidence="3">
    <location>
        <begin position="1"/>
        <end position="20"/>
    </location>
</feature>
<dbReference type="SUPFAM" id="SSF54160">
    <property type="entry name" value="Chromo domain-like"/>
    <property type="match status" value="1"/>
</dbReference>
<dbReference type="InterPro" id="IPR000953">
    <property type="entry name" value="Chromo/chromo_shadow_dom"/>
</dbReference>
<dbReference type="CDD" id="cd00024">
    <property type="entry name" value="CD_CSD"/>
    <property type="match status" value="1"/>
</dbReference>
<comment type="subcellular location">
    <subcellularLocation>
        <location evidence="1">Nucleus</location>
    </subcellularLocation>
</comment>
<feature type="compositionally biased region" description="Basic and acidic residues" evidence="3">
    <location>
        <begin position="255"/>
        <end position="269"/>
    </location>
</feature>
<evidence type="ECO:0000313" key="5">
    <source>
        <dbReference type="EMBL" id="KHN77960.1"/>
    </source>
</evidence>
<reference evidence="5 6" key="1">
    <citation type="submission" date="2014-11" db="EMBL/GenBank/DDBJ databases">
        <title>Genetic blueprint of the zoonotic pathogen Toxocara canis.</title>
        <authorList>
            <person name="Zhu X.-Q."/>
            <person name="Korhonen P.K."/>
            <person name="Cai H."/>
            <person name="Young N.D."/>
            <person name="Nejsum P."/>
            <person name="von Samson-Himmelstjerna G."/>
            <person name="Boag P.R."/>
            <person name="Tan P."/>
            <person name="Li Q."/>
            <person name="Min J."/>
            <person name="Yang Y."/>
            <person name="Wang X."/>
            <person name="Fang X."/>
            <person name="Hall R.S."/>
            <person name="Hofmann A."/>
            <person name="Sternberg P.W."/>
            <person name="Jex A.R."/>
            <person name="Gasser R.B."/>
        </authorList>
    </citation>
    <scope>NUCLEOTIDE SEQUENCE [LARGE SCALE GENOMIC DNA]</scope>
    <source>
        <strain evidence="5">PN_DK_2014</strain>
    </source>
</reference>
<dbReference type="GO" id="GO:0005634">
    <property type="term" value="C:nucleus"/>
    <property type="evidence" value="ECO:0007669"/>
    <property type="project" value="UniProtKB-SubCell"/>
</dbReference>
<dbReference type="Proteomes" id="UP000031036">
    <property type="component" value="Unassembled WGS sequence"/>
</dbReference>
<dbReference type="Pfam" id="PF00385">
    <property type="entry name" value="Chromo"/>
    <property type="match status" value="1"/>
</dbReference>
<keyword evidence="6" id="KW-1185">Reference proteome</keyword>
<feature type="region of interest" description="Disordered" evidence="3">
    <location>
        <begin position="195"/>
        <end position="269"/>
    </location>
</feature>
<dbReference type="InterPro" id="IPR017984">
    <property type="entry name" value="Chromo_dom_subgr"/>
</dbReference>
<dbReference type="OrthoDB" id="5863041at2759"/>
<dbReference type="SMART" id="SM00298">
    <property type="entry name" value="CHROMO"/>
    <property type="match status" value="1"/>
</dbReference>
<comment type="caution">
    <text evidence="5">The sequence shown here is derived from an EMBL/GenBank/DDBJ whole genome shotgun (WGS) entry which is preliminary data.</text>
</comment>
<evidence type="ECO:0000259" key="4">
    <source>
        <dbReference type="PROSITE" id="PS50013"/>
    </source>
</evidence>
<dbReference type="InterPro" id="IPR051219">
    <property type="entry name" value="Heterochromatin_chromo-domain"/>
</dbReference>
<dbReference type="InterPro" id="IPR023779">
    <property type="entry name" value="Chromodomain_CS"/>
</dbReference>
<dbReference type="PANTHER" id="PTHR22812">
    <property type="entry name" value="CHROMOBOX PROTEIN"/>
    <property type="match status" value="1"/>
</dbReference>
<organism evidence="5 6">
    <name type="scientific">Toxocara canis</name>
    <name type="common">Canine roundworm</name>
    <dbReference type="NCBI Taxonomy" id="6265"/>
    <lineage>
        <taxon>Eukaryota</taxon>
        <taxon>Metazoa</taxon>
        <taxon>Ecdysozoa</taxon>
        <taxon>Nematoda</taxon>
        <taxon>Chromadorea</taxon>
        <taxon>Rhabditida</taxon>
        <taxon>Spirurina</taxon>
        <taxon>Ascaridomorpha</taxon>
        <taxon>Ascaridoidea</taxon>
        <taxon>Toxocaridae</taxon>
        <taxon>Toxocara</taxon>
    </lineage>
</organism>
<dbReference type="AlphaFoldDB" id="A0A0B2VAD9"/>
<dbReference type="EMBL" id="JPKZ01002210">
    <property type="protein sequence ID" value="KHN77960.1"/>
    <property type="molecule type" value="Genomic_DNA"/>
</dbReference>
<evidence type="ECO:0000256" key="2">
    <source>
        <dbReference type="ARBA" id="ARBA00023242"/>
    </source>
</evidence>
<evidence type="ECO:0000313" key="6">
    <source>
        <dbReference type="Proteomes" id="UP000031036"/>
    </source>
</evidence>
<feature type="region of interest" description="Disordered" evidence="3">
    <location>
        <begin position="88"/>
        <end position="135"/>
    </location>
</feature>
<name>A0A0B2VAD9_TOXCA</name>
<proteinExistence type="predicted"/>
<feature type="compositionally biased region" description="Basic and acidic residues" evidence="3">
    <location>
        <begin position="61"/>
        <end position="72"/>
    </location>
</feature>
<feature type="compositionally biased region" description="Polar residues" evidence="3">
    <location>
        <begin position="39"/>
        <end position="51"/>
    </location>
</feature>
<dbReference type="Gene3D" id="2.40.50.40">
    <property type="match status" value="2"/>
</dbReference>
<evidence type="ECO:0000256" key="1">
    <source>
        <dbReference type="ARBA" id="ARBA00004123"/>
    </source>
</evidence>
<dbReference type="PROSITE" id="PS00598">
    <property type="entry name" value="CHROMO_1"/>
    <property type="match status" value="1"/>
</dbReference>
<keyword evidence="2" id="KW-0539">Nucleus</keyword>
<dbReference type="InterPro" id="IPR016197">
    <property type="entry name" value="Chromo-like_dom_sf"/>
</dbReference>